<reference evidence="2" key="1">
    <citation type="journal article" date="2014" name="Int. J. Syst. Evol. Microbiol.">
        <title>Complete genome sequence of Corynebacterium casei LMG S-19264T (=DSM 44701T), isolated from a smear-ripened cheese.</title>
        <authorList>
            <consortium name="US DOE Joint Genome Institute (JGI-PGF)"/>
            <person name="Walter F."/>
            <person name="Albersmeier A."/>
            <person name="Kalinowski J."/>
            <person name="Ruckert C."/>
        </authorList>
    </citation>
    <scope>NUCLEOTIDE SEQUENCE</scope>
    <source>
        <strain evidence="2">JCM 19831</strain>
    </source>
</reference>
<evidence type="ECO:0000313" key="2">
    <source>
        <dbReference type="EMBL" id="GGM29493.1"/>
    </source>
</evidence>
<name>A0A917TMT8_9ACTN</name>
<dbReference type="AlphaFoldDB" id="A0A917TMT8"/>
<dbReference type="Proteomes" id="UP000642070">
    <property type="component" value="Unassembled WGS sequence"/>
</dbReference>
<protein>
    <recommendedName>
        <fullName evidence="1">Hemerythrin-like domain-containing protein</fullName>
    </recommendedName>
</protein>
<gene>
    <name evidence="2" type="ORF">GCM10007977_033490</name>
</gene>
<reference evidence="2" key="2">
    <citation type="submission" date="2020-09" db="EMBL/GenBank/DDBJ databases">
        <authorList>
            <person name="Sun Q."/>
            <person name="Ohkuma M."/>
        </authorList>
    </citation>
    <scope>NUCLEOTIDE SEQUENCE</scope>
    <source>
        <strain evidence="2">JCM 19831</strain>
    </source>
</reference>
<organism evidence="2 3">
    <name type="scientific">Dactylosporangium sucinum</name>
    <dbReference type="NCBI Taxonomy" id="1424081"/>
    <lineage>
        <taxon>Bacteria</taxon>
        <taxon>Bacillati</taxon>
        <taxon>Actinomycetota</taxon>
        <taxon>Actinomycetes</taxon>
        <taxon>Micromonosporales</taxon>
        <taxon>Micromonosporaceae</taxon>
        <taxon>Dactylosporangium</taxon>
    </lineage>
</organism>
<comment type="caution">
    <text evidence="2">The sequence shown here is derived from an EMBL/GenBank/DDBJ whole genome shotgun (WGS) entry which is preliminary data.</text>
</comment>
<dbReference type="Pfam" id="PF01814">
    <property type="entry name" value="Hemerythrin"/>
    <property type="match status" value="1"/>
</dbReference>
<accession>A0A917TMT8</accession>
<proteinExistence type="predicted"/>
<evidence type="ECO:0000259" key="1">
    <source>
        <dbReference type="Pfam" id="PF01814"/>
    </source>
</evidence>
<feature type="domain" description="Hemerythrin-like" evidence="1">
    <location>
        <begin position="12"/>
        <end position="121"/>
    </location>
</feature>
<dbReference type="Gene3D" id="1.20.120.520">
    <property type="entry name" value="nmb1532 protein domain like"/>
    <property type="match status" value="1"/>
</dbReference>
<dbReference type="RefSeq" id="WP_190250755.1">
    <property type="nucleotide sequence ID" value="NZ_BMPI01000014.1"/>
</dbReference>
<dbReference type="EMBL" id="BMPI01000014">
    <property type="protein sequence ID" value="GGM29493.1"/>
    <property type="molecule type" value="Genomic_DNA"/>
</dbReference>
<evidence type="ECO:0000313" key="3">
    <source>
        <dbReference type="Proteomes" id="UP000642070"/>
    </source>
</evidence>
<keyword evidence="3" id="KW-1185">Reference proteome</keyword>
<dbReference type="InterPro" id="IPR012312">
    <property type="entry name" value="Hemerythrin-like"/>
</dbReference>
<sequence length="145" mass="15838">MNHGDGDRALALRAQLAEVHRSLLDRVDELRGGRPLLAHCLAFCAALTSHHRAEDEGLFAELVRVRPDLAPAVGKLMEDHELIAMLLARVEAAADPDAAARELDGLAAIMASHFAFEERALREALGGALEPAEWFPAVFEPKEWT</sequence>